<dbReference type="FunFam" id="3.40.50.10860:FF:000005">
    <property type="entry name" value="C-1-tetrahydrofolate synthase, cytoplasmic, putative"/>
    <property type="match status" value="1"/>
</dbReference>
<dbReference type="SUPFAM" id="SSF51735">
    <property type="entry name" value="NAD(P)-binding Rossmann-fold domains"/>
    <property type="match status" value="1"/>
</dbReference>
<dbReference type="PANTHER" id="PTHR48099:SF5">
    <property type="entry name" value="C-1-TETRAHYDROFOLATE SYNTHASE, CYTOPLASMIC"/>
    <property type="match status" value="1"/>
</dbReference>
<dbReference type="AlphaFoldDB" id="A0A225WQS7"/>
<dbReference type="FunFam" id="3.40.50.720:FF:000006">
    <property type="entry name" value="Bifunctional protein FolD"/>
    <property type="match status" value="1"/>
</dbReference>
<protein>
    <submittedName>
        <fullName evidence="10">Bifunctional folD protein</fullName>
    </submittedName>
</protein>
<evidence type="ECO:0000259" key="8">
    <source>
        <dbReference type="Pfam" id="PF00763"/>
    </source>
</evidence>
<dbReference type="GO" id="GO:0035999">
    <property type="term" value="P:tetrahydrofolate interconversion"/>
    <property type="evidence" value="ECO:0007669"/>
    <property type="project" value="TreeGrafter"/>
</dbReference>
<evidence type="ECO:0000256" key="6">
    <source>
        <dbReference type="ARBA" id="ARBA00023002"/>
    </source>
</evidence>
<evidence type="ECO:0000256" key="5">
    <source>
        <dbReference type="ARBA" id="ARBA00022857"/>
    </source>
</evidence>
<evidence type="ECO:0000259" key="9">
    <source>
        <dbReference type="Pfam" id="PF02882"/>
    </source>
</evidence>
<comment type="caution">
    <text evidence="10">The sequence shown here is derived from an EMBL/GenBank/DDBJ whole genome shotgun (WGS) entry which is preliminary data.</text>
</comment>
<dbReference type="Proteomes" id="UP000198211">
    <property type="component" value="Unassembled WGS sequence"/>
</dbReference>
<accession>A0A225WQS7</accession>
<keyword evidence="3" id="KW-0554">One-carbon metabolism</keyword>
<evidence type="ECO:0000313" key="10">
    <source>
        <dbReference type="EMBL" id="OWZ20073.1"/>
    </source>
</evidence>
<comment type="subunit">
    <text evidence="2">Homodimer.</text>
</comment>
<evidence type="ECO:0000256" key="2">
    <source>
        <dbReference type="ARBA" id="ARBA00011738"/>
    </source>
</evidence>
<keyword evidence="11" id="KW-1185">Reference proteome</keyword>
<dbReference type="Gene3D" id="3.40.50.720">
    <property type="entry name" value="NAD(P)-binding Rossmann-like Domain"/>
    <property type="match status" value="1"/>
</dbReference>
<dbReference type="CDD" id="cd01080">
    <property type="entry name" value="NAD_bind_m-THF_DH_Cyclohyd"/>
    <property type="match status" value="1"/>
</dbReference>
<reference evidence="11" key="1">
    <citation type="submission" date="2017-03" db="EMBL/GenBank/DDBJ databases">
        <title>Phytopthora megakarya and P. palmivora, two closely related causual agents of cacao black pod achieved similar genome size and gene model numbers by different mechanisms.</title>
        <authorList>
            <person name="Ali S."/>
            <person name="Shao J."/>
            <person name="Larry D.J."/>
            <person name="Kronmiller B."/>
            <person name="Shen D."/>
            <person name="Strem M.D."/>
            <person name="Melnick R.L."/>
            <person name="Guiltinan M.J."/>
            <person name="Tyler B.M."/>
            <person name="Meinhardt L.W."/>
            <person name="Bailey B.A."/>
        </authorList>
    </citation>
    <scope>NUCLEOTIDE SEQUENCE [LARGE SCALE GENOMIC DNA]</scope>
    <source>
        <strain evidence="11">zdho120</strain>
    </source>
</reference>
<keyword evidence="5" id="KW-0521">NADP</keyword>
<dbReference type="EMBL" id="NBNE01000364">
    <property type="protein sequence ID" value="OWZ20073.1"/>
    <property type="molecule type" value="Genomic_DNA"/>
</dbReference>
<dbReference type="SUPFAM" id="SSF53223">
    <property type="entry name" value="Aminoacid dehydrogenase-like, N-terminal domain"/>
    <property type="match status" value="1"/>
</dbReference>
<keyword evidence="6" id="KW-0560">Oxidoreductase</keyword>
<dbReference type="STRING" id="4795.A0A225WQS7"/>
<dbReference type="PANTHER" id="PTHR48099">
    <property type="entry name" value="C-1-TETRAHYDROFOLATE SYNTHASE, CYTOPLASMIC-RELATED"/>
    <property type="match status" value="1"/>
</dbReference>
<dbReference type="InterPro" id="IPR046346">
    <property type="entry name" value="Aminoacid_DH-like_N_sf"/>
</dbReference>
<dbReference type="PRINTS" id="PR00085">
    <property type="entry name" value="THFDHDRGNASE"/>
</dbReference>
<keyword evidence="7" id="KW-0511">Multifunctional enzyme</keyword>
<feature type="domain" description="Tetrahydrofolate dehydrogenase/cyclohydrolase NAD(P)-binding" evidence="9">
    <location>
        <begin position="162"/>
        <end position="310"/>
    </location>
</feature>
<gene>
    <name evidence="10" type="ORF">PHMEG_0005579</name>
</gene>
<dbReference type="GO" id="GO:0004488">
    <property type="term" value="F:methylenetetrahydrofolate dehydrogenase (NADP+) activity"/>
    <property type="evidence" value="ECO:0007669"/>
    <property type="project" value="InterPro"/>
</dbReference>
<evidence type="ECO:0000256" key="1">
    <source>
        <dbReference type="ARBA" id="ARBA00004777"/>
    </source>
</evidence>
<organism evidence="10 11">
    <name type="scientific">Phytophthora megakarya</name>
    <dbReference type="NCBI Taxonomy" id="4795"/>
    <lineage>
        <taxon>Eukaryota</taxon>
        <taxon>Sar</taxon>
        <taxon>Stramenopiles</taxon>
        <taxon>Oomycota</taxon>
        <taxon>Peronosporomycetes</taxon>
        <taxon>Peronosporales</taxon>
        <taxon>Peronosporaceae</taxon>
        <taxon>Phytophthora</taxon>
    </lineage>
</organism>
<sequence>MTSTPILLDGKATSDTIRTQQLQPQCAAFVERYGRPVGLAVVVVGARKDSATYVRMKQKACRAAGIESWKIQISWDENSDEKSKEEVTNELLKTIKQLNARQDVDGIIVQLPLPSFCDEDAILATIDPKKDVDGLHPENHAKLFQFATKKASSHEEAPFALPCTPAGCLELLDHYEIPLEGKHVVVLGRSQIVGLPVSLLCLQRNATVTICHSRTQDLKARVLEADIIIAAIGQPHFVQGNWIKPGATVIDVGINPVEDTSKKSGYRLVGDVHFDAAVKVAHAITPVPGGIGPMTVAMLLKNTIQCAKRREQQQ</sequence>
<dbReference type="HAMAP" id="MF_01576">
    <property type="entry name" value="THF_DHG_CYH"/>
    <property type="match status" value="1"/>
</dbReference>
<dbReference type="OrthoDB" id="5126881at2759"/>
<dbReference type="InterPro" id="IPR000672">
    <property type="entry name" value="THF_DH/CycHdrlase"/>
</dbReference>
<dbReference type="PROSITE" id="PS00767">
    <property type="entry name" value="THF_DHG_CYH_2"/>
    <property type="match status" value="1"/>
</dbReference>
<dbReference type="InterPro" id="IPR020631">
    <property type="entry name" value="THF_DH/CycHdrlase_NAD-bd_dom"/>
</dbReference>
<evidence type="ECO:0000256" key="4">
    <source>
        <dbReference type="ARBA" id="ARBA00022801"/>
    </source>
</evidence>
<feature type="domain" description="Tetrahydrofolate dehydrogenase/cyclohydrolase catalytic" evidence="8">
    <location>
        <begin position="8"/>
        <end position="133"/>
    </location>
</feature>
<dbReference type="InterPro" id="IPR036291">
    <property type="entry name" value="NAD(P)-bd_dom_sf"/>
</dbReference>
<dbReference type="Gene3D" id="3.40.50.10860">
    <property type="entry name" value="Leucine Dehydrogenase, chain A, domain 1"/>
    <property type="match status" value="1"/>
</dbReference>
<dbReference type="Pfam" id="PF02882">
    <property type="entry name" value="THF_DHG_CYH_C"/>
    <property type="match status" value="1"/>
</dbReference>
<comment type="pathway">
    <text evidence="1">One-carbon metabolism; tetrahydrofolate interconversion.</text>
</comment>
<dbReference type="InterPro" id="IPR020630">
    <property type="entry name" value="THF_DH/CycHdrlase_cat_dom"/>
</dbReference>
<keyword evidence="4" id="KW-0378">Hydrolase</keyword>
<evidence type="ECO:0000313" key="11">
    <source>
        <dbReference type="Proteomes" id="UP000198211"/>
    </source>
</evidence>
<dbReference type="GO" id="GO:0005829">
    <property type="term" value="C:cytosol"/>
    <property type="evidence" value="ECO:0007669"/>
    <property type="project" value="TreeGrafter"/>
</dbReference>
<evidence type="ECO:0000256" key="3">
    <source>
        <dbReference type="ARBA" id="ARBA00022563"/>
    </source>
</evidence>
<dbReference type="InterPro" id="IPR020867">
    <property type="entry name" value="THF_DH/CycHdrlase_CS"/>
</dbReference>
<proteinExistence type="inferred from homology"/>
<dbReference type="GO" id="GO:0004477">
    <property type="term" value="F:methenyltetrahydrofolate cyclohydrolase activity"/>
    <property type="evidence" value="ECO:0007669"/>
    <property type="project" value="TreeGrafter"/>
</dbReference>
<dbReference type="Pfam" id="PF00763">
    <property type="entry name" value="THF_DHG_CYH"/>
    <property type="match status" value="1"/>
</dbReference>
<name>A0A225WQS7_9STRA</name>
<evidence type="ECO:0000256" key="7">
    <source>
        <dbReference type="ARBA" id="ARBA00023268"/>
    </source>
</evidence>